<accession>A0A024Q9V0</accession>
<dbReference type="Proteomes" id="UP000028875">
    <property type="component" value="Unassembled WGS sequence"/>
</dbReference>
<dbReference type="GO" id="GO:0016301">
    <property type="term" value="F:kinase activity"/>
    <property type="evidence" value="ECO:0007669"/>
    <property type="project" value="UniProtKB-KW"/>
</dbReference>
<dbReference type="InterPro" id="IPR043129">
    <property type="entry name" value="ATPase_NBD"/>
</dbReference>
<reference evidence="2 3" key="1">
    <citation type="submission" date="2014-03" db="EMBL/GenBank/DDBJ databases">
        <authorList>
            <person name="Urmite Genomes U."/>
        </authorList>
    </citation>
    <scope>NUCLEOTIDE SEQUENCE [LARGE SCALE GENOMIC DNA]</scope>
    <source>
        <strain evidence="2 3">Vm-5</strain>
    </source>
</reference>
<proteinExistence type="inferred from homology"/>
<protein>
    <submittedName>
        <fullName evidence="2">Beta-glucoside kinase</fullName>
    </submittedName>
</protein>
<dbReference type="AlphaFoldDB" id="A0A024Q9V0"/>
<organism evidence="2 3">
    <name type="scientific">Virgibacillus massiliensis</name>
    <dbReference type="NCBI Taxonomy" id="1462526"/>
    <lineage>
        <taxon>Bacteria</taxon>
        <taxon>Bacillati</taxon>
        <taxon>Bacillota</taxon>
        <taxon>Bacilli</taxon>
        <taxon>Bacillales</taxon>
        <taxon>Bacillaceae</taxon>
        <taxon>Virgibacillus</taxon>
    </lineage>
</organism>
<evidence type="ECO:0000313" key="3">
    <source>
        <dbReference type="Proteomes" id="UP000028875"/>
    </source>
</evidence>
<dbReference type="InterPro" id="IPR000600">
    <property type="entry name" value="ROK"/>
</dbReference>
<dbReference type="EMBL" id="CCDP010000001">
    <property type="protein sequence ID" value="CDQ38731.1"/>
    <property type="molecule type" value="Genomic_DNA"/>
</dbReference>
<dbReference type="PANTHER" id="PTHR18964">
    <property type="entry name" value="ROK (REPRESSOR, ORF, KINASE) FAMILY"/>
    <property type="match status" value="1"/>
</dbReference>
<comment type="caution">
    <text evidence="2">The sequence shown here is derived from an EMBL/GenBank/DDBJ whole genome shotgun (WGS) entry which is preliminary data.</text>
</comment>
<keyword evidence="2" id="KW-0418">Kinase</keyword>
<dbReference type="CDD" id="cd24152">
    <property type="entry name" value="ASKHA_NBD_ROK-like"/>
    <property type="match status" value="1"/>
</dbReference>
<keyword evidence="2" id="KW-0808">Transferase</keyword>
<comment type="similarity">
    <text evidence="1">Belongs to the ROK (NagC/XylR) family.</text>
</comment>
<dbReference type="STRING" id="1462526.BN990_01004"/>
<name>A0A024Q9V0_9BACI</name>
<evidence type="ECO:0000256" key="1">
    <source>
        <dbReference type="ARBA" id="ARBA00006479"/>
    </source>
</evidence>
<evidence type="ECO:0000313" key="2">
    <source>
        <dbReference type="EMBL" id="CDQ38731.1"/>
    </source>
</evidence>
<reference evidence="3" key="2">
    <citation type="submission" date="2014-05" db="EMBL/GenBank/DDBJ databases">
        <title>Draft genome sequence of Virgibacillus massiliensis Vm-5.</title>
        <authorList>
            <person name="Khelaifia S."/>
            <person name="Croce O."/>
            <person name="Lagier J.C."/>
            <person name="Raoult D."/>
        </authorList>
    </citation>
    <scope>NUCLEOTIDE SEQUENCE [LARGE SCALE GENOMIC DNA]</scope>
    <source>
        <strain evidence="3">Vm-5</strain>
    </source>
</reference>
<sequence length="300" mass="32878">MESYFSIDIGGTYIKMGVVNDQGEISQLEKVNTPSTIEALMDVMDHYLKRQINIKGVAVSSPGAVSDHGIVYGSSAVPYLHGPNIKEMLSERFNLPVYVENDANCAAYAELWKGAAKGKKDILVVVIGTGIGGAVIKDGTIHKGANLHGGEFGYMLLNTNITGDDDVWSRVASTRALVKKVAKQKGLSNIQELTGERIFQLADSGDNICIEALEEFYHILAVGIYNLQYIYDPEIILLGGGISERVDLIDAIDEKVDAILAKIDLSTIKPTIKFCHFRQHANLLGSVYGYRKQIEKRIND</sequence>
<dbReference type="Pfam" id="PF00480">
    <property type="entry name" value="ROK"/>
    <property type="match status" value="1"/>
</dbReference>
<keyword evidence="3" id="KW-1185">Reference proteome</keyword>
<dbReference type="Gene3D" id="3.30.420.40">
    <property type="match status" value="2"/>
</dbReference>
<gene>
    <name evidence="2" type="primary">bglK_2</name>
    <name evidence="2" type="ORF">BN990_01004</name>
</gene>
<dbReference type="RefSeq" id="WP_187370447.1">
    <property type="nucleotide sequence ID" value="NZ_BNER01000010.1"/>
</dbReference>
<dbReference type="eggNOG" id="COG1940">
    <property type="taxonomic scope" value="Bacteria"/>
</dbReference>
<dbReference type="SUPFAM" id="SSF53067">
    <property type="entry name" value="Actin-like ATPase domain"/>
    <property type="match status" value="1"/>
</dbReference>
<dbReference type="PANTHER" id="PTHR18964:SF170">
    <property type="entry name" value="SUGAR KINASE"/>
    <property type="match status" value="1"/>
</dbReference>